<evidence type="ECO:0000256" key="10">
    <source>
        <dbReference type="RuleBase" id="RU003946"/>
    </source>
</evidence>
<dbReference type="Gene3D" id="3.40.720.10">
    <property type="entry name" value="Alkaline Phosphatase, subunit A"/>
    <property type="match status" value="1"/>
</dbReference>
<evidence type="ECO:0000256" key="3">
    <source>
        <dbReference type="ARBA" id="ARBA00005984"/>
    </source>
</evidence>
<comment type="similarity">
    <text evidence="3 10">Belongs to the alkaline phosphatase family.</text>
</comment>
<protein>
    <recommendedName>
        <fullName evidence="4 11">Alkaline phosphatase</fullName>
        <ecNumber evidence="4 11">3.1.3.1</ecNumber>
    </recommendedName>
</protein>
<evidence type="ECO:0000256" key="8">
    <source>
        <dbReference type="ARBA" id="ARBA00022833"/>
    </source>
</evidence>
<comment type="cofactor">
    <cofactor evidence="1">
        <name>Mg(2+)</name>
        <dbReference type="ChEBI" id="CHEBI:18420"/>
    </cofactor>
</comment>
<evidence type="ECO:0000256" key="9">
    <source>
        <dbReference type="ARBA" id="ARBA00022842"/>
    </source>
</evidence>
<evidence type="ECO:0000256" key="6">
    <source>
        <dbReference type="ARBA" id="ARBA00022723"/>
    </source>
</evidence>
<evidence type="ECO:0000256" key="4">
    <source>
        <dbReference type="ARBA" id="ARBA00012647"/>
    </source>
</evidence>
<dbReference type="InterPro" id="IPR018299">
    <property type="entry name" value="Alkaline_phosphatase_AS"/>
</dbReference>
<evidence type="ECO:0000256" key="5">
    <source>
        <dbReference type="ARBA" id="ARBA00022553"/>
    </source>
</evidence>
<evidence type="ECO:0000313" key="13">
    <source>
        <dbReference type="RefSeq" id="XP_065674278.1"/>
    </source>
</evidence>
<name>A0ABM4DIF0_HYDVU</name>
<dbReference type="PANTHER" id="PTHR11596:SF5">
    <property type="entry name" value="ALKALINE PHOSPHATASE"/>
    <property type="match status" value="1"/>
</dbReference>
<keyword evidence="5" id="KW-0597">Phosphoprotein</keyword>
<dbReference type="PROSITE" id="PS00123">
    <property type="entry name" value="ALKALINE_PHOSPHATASE"/>
    <property type="match status" value="1"/>
</dbReference>
<dbReference type="InterPro" id="IPR017850">
    <property type="entry name" value="Alkaline_phosphatase_core_sf"/>
</dbReference>
<evidence type="ECO:0000313" key="12">
    <source>
        <dbReference type="Proteomes" id="UP001652625"/>
    </source>
</evidence>
<comment type="cofactor">
    <cofactor evidence="2">
        <name>Zn(2+)</name>
        <dbReference type="ChEBI" id="CHEBI:29105"/>
    </cofactor>
</comment>
<dbReference type="SUPFAM" id="SSF53649">
    <property type="entry name" value="Alkaline phosphatase-like"/>
    <property type="match status" value="1"/>
</dbReference>
<organism evidence="12 13">
    <name type="scientific">Hydra vulgaris</name>
    <name type="common">Hydra</name>
    <name type="synonym">Hydra attenuata</name>
    <dbReference type="NCBI Taxonomy" id="6087"/>
    <lineage>
        <taxon>Eukaryota</taxon>
        <taxon>Metazoa</taxon>
        <taxon>Cnidaria</taxon>
        <taxon>Hydrozoa</taxon>
        <taxon>Hydroidolina</taxon>
        <taxon>Anthoathecata</taxon>
        <taxon>Aplanulata</taxon>
        <taxon>Hydridae</taxon>
        <taxon>Hydra</taxon>
    </lineage>
</organism>
<keyword evidence="6" id="KW-0479">Metal-binding</keyword>
<dbReference type="PRINTS" id="PR00113">
    <property type="entry name" value="ALKPHPHTASE"/>
</dbReference>
<evidence type="ECO:0000256" key="2">
    <source>
        <dbReference type="ARBA" id="ARBA00001947"/>
    </source>
</evidence>
<dbReference type="GeneID" id="100205229"/>
<keyword evidence="12" id="KW-1185">Reference proteome</keyword>
<sequence>MHITANIESQGCKKAILMMENEITECMEFAEKKSDLSCVKKGNFNKKLYSLAKEADNEIPAKVIQKQNENQWFKDGVDTIRKKLKVKEINKKAKNVILFIGDGMGPSTVTAARILDGQIKKQTGEENILSWEEFDNVALSKTYNVDFQVPDSAGTATAFMSGVKTRFGLINVNENVTYKDCESSIGNEVLSLAQYAELDGLSTGVVTTTRLTHATPSTVYSSSASRGWEHDNAVEDKRCKDIASQLIDFKYGNGLEVALGGGRSAFLPNSTIDQKTNKTYKRGDGRNLLEEWTNKTSSNGKYEYVSNAAQFRNLKPEAVDHVLGIFNYDHLSYSYYRLNGTDEPSLVEMVEFAVKVLSKNSKGFFLLVEGGRIDHGHHANKAFHALHDAVELNHAVQKAKDITDPNETLLIVTADHSHVFTLGGYQSRGNPIFNLVNREDFIAQDNKTYSTLAYLNGPGAEINKERRNVTQDDLSNPDYRYPSLVPLEDETHGGEDVGIYARGPQSHLVSGVVEQNYIFHVMDYALCLTKEKKTICEEEGLINPKTTPKPSSSPSICFSVIGLILLQTMLFFFN</sequence>
<dbReference type="Proteomes" id="UP001652625">
    <property type="component" value="Chromosome 14"/>
</dbReference>
<dbReference type="SMART" id="SM00098">
    <property type="entry name" value="alkPPc"/>
    <property type="match status" value="1"/>
</dbReference>
<gene>
    <name evidence="13" type="primary">LOC100205229</name>
</gene>
<keyword evidence="8 11" id="KW-0862">Zinc</keyword>
<dbReference type="Pfam" id="PF00245">
    <property type="entry name" value="Alk_phosphatase"/>
    <property type="match status" value="1"/>
</dbReference>
<dbReference type="EC" id="3.1.3.1" evidence="4 11"/>
<dbReference type="CDD" id="cd16012">
    <property type="entry name" value="ALP"/>
    <property type="match status" value="1"/>
</dbReference>
<evidence type="ECO:0000256" key="11">
    <source>
        <dbReference type="RuleBase" id="RU003947"/>
    </source>
</evidence>
<keyword evidence="9 11" id="KW-0460">Magnesium</keyword>
<dbReference type="InterPro" id="IPR001952">
    <property type="entry name" value="Alkaline_phosphatase"/>
</dbReference>
<evidence type="ECO:0000256" key="7">
    <source>
        <dbReference type="ARBA" id="ARBA00022801"/>
    </source>
</evidence>
<accession>A0ABM4DIF0</accession>
<dbReference type="PANTHER" id="PTHR11596">
    <property type="entry name" value="ALKALINE PHOSPHATASE"/>
    <property type="match status" value="1"/>
</dbReference>
<evidence type="ECO:0000256" key="1">
    <source>
        <dbReference type="ARBA" id="ARBA00001946"/>
    </source>
</evidence>
<reference evidence="13" key="1">
    <citation type="submission" date="2025-08" db="UniProtKB">
        <authorList>
            <consortium name="RefSeq"/>
        </authorList>
    </citation>
    <scope>IDENTIFICATION</scope>
</reference>
<dbReference type="RefSeq" id="XP_065674278.1">
    <property type="nucleotide sequence ID" value="XM_065818206.1"/>
</dbReference>
<keyword evidence="7 11" id="KW-0378">Hydrolase</keyword>
<proteinExistence type="inferred from homology"/>
<comment type="catalytic activity">
    <reaction evidence="11">
        <text>a phosphate monoester + H2O = an alcohol + phosphate</text>
        <dbReference type="Rhea" id="RHEA:15017"/>
        <dbReference type="ChEBI" id="CHEBI:15377"/>
        <dbReference type="ChEBI" id="CHEBI:30879"/>
        <dbReference type="ChEBI" id="CHEBI:43474"/>
        <dbReference type="ChEBI" id="CHEBI:67140"/>
        <dbReference type="EC" id="3.1.3.1"/>
    </reaction>
</comment>